<sequence>MFPGLELLGVVVVVAIGWRTGVGRRARNIAQQKISHLMDRAENPVEALDLSYQKQREALLSVRRGVAEVVTSEKRLEIQAAQLHQSQDKLQGQARLALQ</sequence>
<reference evidence="1" key="1">
    <citation type="submission" date="2013-08" db="EMBL/GenBank/DDBJ databases">
        <authorList>
            <person name="Mendez C."/>
            <person name="Richter M."/>
            <person name="Ferrer M."/>
            <person name="Sanchez J."/>
        </authorList>
    </citation>
    <scope>NUCLEOTIDE SEQUENCE</scope>
</reference>
<evidence type="ECO:0000313" key="1">
    <source>
        <dbReference type="EMBL" id="EQD45486.1"/>
    </source>
</evidence>
<comment type="caution">
    <text evidence="1">The sequence shown here is derived from an EMBL/GenBank/DDBJ whole genome shotgun (WGS) entry which is preliminary data.</text>
</comment>
<protein>
    <submittedName>
        <fullName evidence="1">Phage shock protein A, PspA</fullName>
    </submittedName>
</protein>
<accession>T0ZBV2</accession>
<organism evidence="1">
    <name type="scientific">mine drainage metagenome</name>
    <dbReference type="NCBI Taxonomy" id="410659"/>
    <lineage>
        <taxon>unclassified sequences</taxon>
        <taxon>metagenomes</taxon>
        <taxon>ecological metagenomes</taxon>
    </lineage>
</organism>
<gene>
    <name evidence="1" type="ORF">B2A_09289</name>
</gene>
<reference evidence="1" key="2">
    <citation type="journal article" date="2014" name="ISME J.">
        <title>Microbial stratification in low pH oxic and suboxic macroscopic growths along an acid mine drainage.</title>
        <authorList>
            <person name="Mendez-Garcia C."/>
            <person name="Mesa V."/>
            <person name="Sprenger R.R."/>
            <person name="Richter M."/>
            <person name="Diez M.S."/>
            <person name="Solano J."/>
            <person name="Bargiela R."/>
            <person name="Golyshina O.V."/>
            <person name="Manteca A."/>
            <person name="Ramos J.L."/>
            <person name="Gallego J.R."/>
            <person name="Llorente I."/>
            <person name="Martins Dos Santos V.A."/>
            <person name="Jensen O.N."/>
            <person name="Pelaez A.I."/>
            <person name="Sanchez J."/>
            <person name="Ferrer M."/>
        </authorList>
    </citation>
    <scope>NUCLEOTIDE SEQUENCE</scope>
</reference>
<name>T0ZBV2_9ZZZZ</name>
<proteinExistence type="predicted"/>
<dbReference type="EMBL" id="AUZZ01006704">
    <property type="protein sequence ID" value="EQD45486.1"/>
    <property type="molecule type" value="Genomic_DNA"/>
</dbReference>
<feature type="non-terminal residue" evidence="1">
    <location>
        <position position="99"/>
    </location>
</feature>
<dbReference type="AlphaFoldDB" id="T0ZBV2"/>